<dbReference type="EC" id="3.2.1.6" evidence="4"/>
<evidence type="ECO:0000313" key="14">
    <source>
        <dbReference type="Proteomes" id="UP001146351"/>
    </source>
</evidence>
<evidence type="ECO:0000256" key="3">
    <source>
        <dbReference type="ARBA" id="ARBA00006865"/>
    </source>
</evidence>
<keyword evidence="6" id="KW-0325">Glycoprotein</keyword>
<comment type="subcellular location">
    <subcellularLocation>
        <location evidence="2">Cell membrane</location>
        <topology evidence="2">Lipid-anchor</topology>
        <topology evidence="2">GPI-anchor</topology>
    </subcellularLocation>
</comment>
<evidence type="ECO:0000313" key="13">
    <source>
        <dbReference type="EMBL" id="KAJ5179177.1"/>
    </source>
</evidence>
<keyword evidence="9" id="KW-0326">Glycosidase</keyword>
<evidence type="ECO:0000259" key="12">
    <source>
        <dbReference type="PROSITE" id="PS51762"/>
    </source>
</evidence>
<evidence type="ECO:0000256" key="11">
    <source>
        <dbReference type="SAM" id="SignalP"/>
    </source>
</evidence>
<dbReference type="SUPFAM" id="SSF49899">
    <property type="entry name" value="Concanavalin A-like lectins/glucanases"/>
    <property type="match status" value="1"/>
</dbReference>
<dbReference type="InterPro" id="IPR050546">
    <property type="entry name" value="Glycosyl_Hydrlase_16"/>
</dbReference>
<dbReference type="GO" id="GO:0005886">
    <property type="term" value="C:plasma membrane"/>
    <property type="evidence" value="ECO:0007669"/>
    <property type="project" value="UniProtKB-SubCell"/>
</dbReference>
<evidence type="ECO:0000256" key="4">
    <source>
        <dbReference type="ARBA" id="ARBA00012599"/>
    </source>
</evidence>
<keyword evidence="7" id="KW-0378">Hydrolase</keyword>
<name>A0A9W9IJZ6_9EURO</name>
<evidence type="ECO:0000256" key="8">
    <source>
        <dbReference type="ARBA" id="ARBA00023288"/>
    </source>
</evidence>
<protein>
    <recommendedName>
        <fullName evidence="4">endo-1,3(4)-beta-glucanase</fullName>
        <ecNumber evidence="4">3.2.1.6</ecNumber>
    </recommendedName>
</protein>
<dbReference type="GO" id="GO:0098552">
    <property type="term" value="C:side of membrane"/>
    <property type="evidence" value="ECO:0007669"/>
    <property type="project" value="UniProtKB-KW"/>
</dbReference>
<evidence type="ECO:0000256" key="2">
    <source>
        <dbReference type="ARBA" id="ARBA00004609"/>
    </source>
</evidence>
<accession>A0A9W9IJZ6</accession>
<feature type="compositionally biased region" description="Polar residues" evidence="10">
    <location>
        <begin position="352"/>
        <end position="380"/>
    </location>
</feature>
<sequence>MHVVSTLLPVLGLFAHLSTAAYILQDDYTTSNSFFDKFEFFTEQDPTNGFVQYVDQATAKSNGLIKANGKSVYIGVDHTNKAGSSGRQSVRLTSRQTYNHGLVILDLARMPGSACGTWPAFWMLGPDWPNNGEIDIIEGVNLQSKNQITLHTNAGCSIQKSGFSGKARTTNCDVQARGQVKNQGCTIEDDDKTLGSGFNDNQGGIYATEWTSESINVWFFPRHTEPQDIHGDSPNPSVWKQQPTAKFAGNCNIDSHFRNHNIVFDITFCGDWASGAWNTTASCAKKADTCDEFVANQPNAFADSYWKINSLKAYTMNGAKASVGASIGASLGLGPNPSATVQAGFSVGKGSGSPQSTPLPQPTGNAQQNAPWGQPAPSNNAWGQPQTTAQAAQNNAWASKPQQNGKYDNGQWHSGKYDNGKWYSGKYDSGQYTPNPAQASQAPNPAWKRR</sequence>
<keyword evidence="6" id="KW-0336">GPI-anchor</keyword>
<feature type="domain" description="GH16" evidence="12">
    <location>
        <begin position="25"/>
        <end position="281"/>
    </location>
</feature>
<dbReference type="Gene3D" id="2.60.120.200">
    <property type="match status" value="1"/>
</dbReference>
<dbReference type="EMBL" id="JAPQKO010000002">
    <property type="protein sequence ID" value="KAJ5179177.1"/>
    <property type="molecule type" value="Genomic_DNA"/>
</dbReference>
<evidence type="ECO:0000256" key="9">
    <source>
        <dbReference type="ARBA" id="ARBA00023295"/>
    </source>
</evidence>
<dbReference type="PANTHER" id="PTHR10963:SF24">
    <property type="entry name" value="GLYCOSIDASE C21B10.07-RELATED"/>
    <property type="match status" value="1"/>
</dbReference>
<keyword evidence="11" id="KW-0732">Signal</keyword>
<comment type="caution">
    <text evidence="13">The sequence shown here is derived from an EMBL/GenBank/DDBJ whole genome shotgun (WGS) entry which is preliminary data.</text>
</comment>
<evidence type="ECO:0000256" key="6">
    <source>
        <dbReference type="ARBA" id="ARBA00022622"/>
    </source>
</evidence>
<dbReference type="GO" id="GO:0009251">
    <property type="term" value="P:glucan catabolic process"/>
    <property type="evidence" value="ECO:0007669"/>
    <property type="project" value="TreeGrafter"/>
</dbReference>
<dbReference type="Proteomes" id="UP001146351">
    <property type="component" value="Unassembled WGS sequence"/>
</dbReference>
<dbReference type="PANTHER" id="PTHR10963">
    <property type="entry name" value="GLYCOSYL HYDROLASE-RELATED"/>
    <property type="match status" value="1"/>
</dbReference>
<evidence type="ECO:0000256" key="10">
    <source>
        <dbReference type="SAM" id="MobiDB-lite"/>
    </source>
</evidence>
<organism evidence="13 14">
    <name type="scientific">Penicillium capsulatum</name>
    <dbReference type="NCBI Taxonomy" id="69766"/>
    <lineage>
        <taxon>Eukaryota</taxon>
        <taxon>Fungi</taxon>
        <taxon>Dikarya</taxon>
        <taxon>Ascomycota</taxon>
        <taxon>Pezizomycotina</taxon>
        <taxon>Eurotiomycetes</taxon>
        <taxon>Eurotiomycetidae</taxon>
        <taxon>Eurotiales</taxon>
        <taxon>Aspergillaceae</taxon>
        <taxon>Penicillium</taxon>
    </lineage>
</organism>
<dbReference type="FunFam" id="2.60.120.200:FF:000114">
    <property type="entry name" value="Probable endo-1,3(4)-beta-glucanase NFIA_089530"/>
    <property type="match status" value="1"/>
</dbReference>
<dbReference type="PROSITE" id="PS51762">
    <property type="entry name" value="GH16_2"/>
    <property type="match status" value="1"/>
</dbReference>
<dbReference type="CDD" id="cd02181">
    <property type="entry name" value="GH16_fungal_Lam16A_glucanase"/>
    <property type="match status" value="1"/>
</dbReference>
<dbReference type="InterPro" id="IPR013320">
    <property type="entry name" value="ConA-like_dom_sf"/>
</dbReference>
<keyword evidence="5" id="KW-1003">Cell membrane</keyword>
<evidence type="ECO:0000256" key="7">
    <source>
        <dbReference type="ARBA" id="ARBA00022801"/>
    </source>
</evidence>
<feature type="compositionally biased region" description="Low complexity" evidence="10">
    <location>
        <begin position="434"/>
        <end position="450"/>
    </location>
</feature>
<dbReference type="GO" id="GO:0052861">
    <property type="term" value="F:endo-1,3(4)-beta-glucanase activity"/>
    <property type="evidence" value="ECO:0007669"/>
    <property type="project" value="UniProtKB-EC"/>
</dbReference>
<proteinExistence type="inferred from homology"/>
<dbReference type="AlphaFoldDB" id="A0A9W9IJZ6"/>
<evidence type="ECO:0000256" key="1">
    <source>
        <dbReference type="ARBA" id="ARBA00000124"/>
    </source>
</evidence>
<evidence type="ECO:0000256" key="5">
    <source>
        <dbReference type="ARBA" id="ARBA00022475"/>
    </source>
</evidence>
<reference evidence="13" key="2">
    <citation type="journal article" date="2023" name="IMA Fungus">
        <title>Comparative genomic study of the Penicillium genus elucidates a diverse pangenome and 15 lateral gene transfer events.</title>
        <authorList>
            <person name="Petersen C."/>
            <person name="Sorensen T."/>
            <person name="Nielsen M.R."/>
            <person name="Sondergaard T.E."/>
            <person name="Sorensen J.L."/>
            <person name="Fitzpatrick D.A."/>
            <person name="Frisvad J.C."/>
            <person name="Nielsen K.L."/>
        </authorList>
    </citation>
    <scope>NUCLEOTIDE SEQUENCE</scope>
    <source>
        <strain evidence="13">IBT 21917</strain>
    </source>
</reference>
<feature type="compositionally biased region" description="Low complexity" evidence="10">
    <location>
        <begin position="381"/>
        <end position="398"/>
    </location>
</feature>
<comment type="catalytic activity">
    <reaction evidence="1">
        <text>Endohydrolysis of (1-&gt;3)- or (1-&gt;4)-linkages in beta-D-glucans when the glucose residue whose reducing group is involved in the linkage to be hydrolyzed is itself substituted at C-3.</text>
        <dbReference type="EC" id="3.2.1.6"/>
    </reaction>
</comment>
<keyword evidence="6" id="KW-0472">Membrane</keyword>
<comment type="similarity">
    <text evidence="3">Belongs to the glycosyl hydrolase 16 family.</text>
</comment>
<feature type="region of interest" description="Disordered" evidence="10">
    <location>
        <begin position="342"/>
        <end position="450"/>
    </location>
</feature>
<reference evidence="13" key="1">
    <citation type="submission" date="2022-11" db="EMBL/GenBank/DDBJ databases">
        <authorList>
            <person name="Petersen C."/>
        </authorList>
    </citation>
    <scope>NUCLEOTIDE SEQUENCE</scope>
    <source>
        <strain evidence="13">IBT 21917</strain>
    </source>
</reference>
<dbReference type="OrthoDB" id="192832at2759"/>
<feature type="chain" id="PRO_5040745127" description="endo-1,3(4)-beta-glucanase" evidence="11">
    <location>
        <begin position="21"/>
        <end position="450"/>
    </location>
</feature>
<dbReference type="Pfam" id="PF26113">
    <property type="entry name" value="GH16_XgeA"/>
    <property type="match status" value="1"/>
</dbReference>
<dbReference type="InterPro" id="IPR000757">
    <property type="entry name" value="Beta-glucanase-like"/>
</dbReference>
<feature type="signal peptide" evidence="11">
    <location>
        <begin position="1"/>
        <end position="20"/>
    </location>
</feature>
<keyword evidence="14" id="KW-1185">Reference proteome</keyword>
<gene>
    <name evidence="13" type="ORF">N7492_002387</name>
</gene>
<keyword evidence="8" id="KW-0449">Lipoprotein</keyword>